<evidence type="ECO:0000256" key="9">
    <source>
        <dbReference type="SAM" id="Phobius"/>
    </source>
</evidence>
<feature type="transmembrane region" description="Helical" evidence="9">
    <location>
        <begin position="115"/>
        <end position="134"/>
    </location>
</feature>
<feature type="domain" description="Signal transduction histidine kinase subgroup 3 dimerisation and phosphoacceptor" evidence="11">
    <location>
        <begin position="167"/>
        <end position="232"/>
    </location>
</feature>
<feature type="transmembrane region" description="Helical" evidence="9">
    <location>
        <begin position="84"/>
        <end position="103"/>
    </location>
</feature>
<dbReference type="GO" id="GO:0016301">
    <property type="term" value="F:kinase activity"/>
    <property type="evidence" value="ECO:0007669"/>
    <property type="project" value="UniProtKB-KW"/>
</dbReference>
<comment type="caution">
    <text evidence="13">The sequence shown here is derived from an EMBL/GenBank/DDBJ whole genome shotgun (WGS) entry which is preliminary data.</text>
</comment>
<dbReference type="Pfam" id="PF02518">
    <property type="entry name" value="HATPase_c"/>
    <property type="match status" value="1"/>
</dbReference>
<dbReference type="InterPro" id="IPR036890">
    <property type="entry name" value="HATPase_C_sf"/>
</dbReference>
<dbReference type="Gene3D" id="3.30.565.10">
    <property type="entry name" value="Histidine kinase-like ATPase, C-terminal domain"/>
    <property type="match status" value="1"/>
</dbReference>
<evidence type="ECO:0000259" key="11">
    <source>
        <dbReference type="Pfam" id="PF07730"/>
    </source>
</evidence>
<feature type="domain" description="Histidine kinase/HSP90-like ATPase" evidence="10">
    <location>
        <begin position="275"/>
        <end position="367"/>
    </location>
</feature>
<dbReference type="InterPro" id="IPR003594">
    <property type="entry name" value="HATPase_dom"/>
</dbReference>
<keyword evidence="14" id="KW-1185">Reference proteome</keyword>
<keyword evidence="9" id="KW-1133">Transmembrane helix</keyword>
<evidence type="ECO:0000256" key="4">
    <source>
        <dbReference type="ARBA" id="ARBA00022679"/>
    </source>
</evidence>
<evidence type="ECO:0000259" key="12">
    <source>
        <dbReference type="Pfam" id="PF23539"/>
    </source>
</evidence>
<keyword evidence="6 13" id="KW-0418">Kinase</keyword>
<organism evidence="13 14">
    <name type="scientific">Kocuria atrinae</name>
    <dbReference type="NCBI Taxonomy" id="592377"/>
    <lineage>
        <taxon>Bacteria</taxon>
        <taxon>Bacillati</taxon>
        <taxon>Actinomycetota</taxon>
        <taxon>Actinomycetes</taxon>
        <taxon>Micrococcales</taxon>
        <taxon>Micrococcaceae</taxon>
        <taxon>Kocuria</taxon>
    </lineage>
</organism>
<dbReference type="Gene3D" id="1.20.5.1930">
    <property type="match status" value="1"/>
</dbReference>
<keyword evidence="9" id="KW-0812">Transmembrane</keyword>
<keyword evidence="4" id="KW-0808">Transferase</keyword>
<evidence type="ECO:0000259" key="10">
    <source>
        <dbReference type="Pfam" id="PF02518"/>
    </source>
</evidence>
<dbReference type="SUPFAM" id="SSF55874">
    <property type="entry name" value="ATPase domain of HSP90 chaperone/DNA topoisomerase II/histidine kinase"/>
    <property type="match status" value="1"/>
</dbReference>
<evidence type="ECO:0000256" key="8">
    <source>
        <dbReference type="ARBA" id="ARBA00023012"/>
    </source>
</evidence>
<evidence type="ECO:0000256" key="7">
    <source>
        <dbReference type="ARBA" id="ARBA00022840"/>
    </source>
</evidence>
<keyword evidence="7" id="KW-0067">ATP-binding</keyword>
<dbReference type="Proteomes" id="UP001500166">
    <property type="component" value="Unassembled WGS sequence"/>
</dbReference>
<keyword evidence="3" id="KW-0597">Phosphoprotein</keyword>
<dbReference type="PANTHER" id="PTHR24421">
    <property type="entry name" value="NITRATE/NITRITE SENSOR PROTEIN NARX-RELATED"/>
    <property type="match status" value="1"/>
</dbReference>
<feature type="transmembrane region" description="Helical" evidence="9">
    <location>
        <begin position="47"/>
        <end position="64"/>
    </location>
</feature>
<feature type="transmembrane region" description="Helical" evidence="9">
    <location>
        <begin position="22"/>
        <end position="40"/>
    </location>
</feature>
<sequence length="371" mass="40285">MIVVAVFLYNLPIGLGALPRELPAVIGLVIFAALCVPFLFRHRWPVAVFVLTAATAFVQLSLGIDVLVADIMVLLTLCSLTLRFAWYFTVPALLASVVWVVVATQESLRSGYINVGDVGVLIALVVLAWTWSIVLKVRRQYVNSLEQRALDLEREQAAKERMLLAEERNRIAREIHDVVSHNLGSVVALSDGAIASVHSDPERAQQAMTMVRDTSSGALTEMRSMLGFLRSEDTGGNAPQPGIDQLEELVARTRRTGISVDFRTSGQRGALASGVELTVYRVIQEALTNTRKHAGQGSTAVVELTFDRDSVDVHVVDDGGRGAPGQSRDSRGHGLIGMRERVSAYGGTLETGYATDGGFRVHAWIPVGDQQ</sequence>
<evidence type="ECO:0000256" key="3">
    <source>
        <dbReference type="ARBA" id="ARBA00022553"/>
    </source>
</evidence>
<keyword evidence="9" id="KW-0472">Membrane</keyword>
<dbReference type="PANTHER" id="PTHR24421:SF10">
    <property type="entry name" value="NITRATE_NITRITE SENSOR PROTEIN NARQ"/>
    <property type="match status" value="1"/>
</dbReference>
<proteinExistence type="predicted"/>
<dbReference type="EMBL" id="BAAAQA010000016">
    <property type="protein sequence ID" value="GAA2117485.1"/>
    <property type="molecule type" value="Genomic_DNA"/>
</dbReference>
<protein>
    <recommendedName>
        <fullName evidence="2">histidine kinase</fullName>
        <ecNumber evidence="2">2.7.13.3</ecNumber>
    </recommendedName>
</protein>
<gene>
    <name evidence="13" type="ORF">GCM10009824_16980</name>
</gene>
<keyword evidence="8" id="KW-0902">Two-component regulatory system</keyword>
<dbReference type="EC" id="2.7.13.3" evidence="2"/>
<dbReference type="InterPro" id="IPR055558">
    <property type="entry name" value="DUF7134"/>
</dbReference>
<dbReference type="Pfam" id="PF23539">
    <property type="entry name" value="DUF7134"/>
    <property type="match status" value="1"/>
</dbReference>
<dbReference type="CDD" id="cd16917">
    <property type="entry name" value="HATPase_UhpB-NarQ-NarX-like"/>
    <property type="match status" value="1"/>
</dbReference>
<dbReference type="Pfam" id="PF07730">
    <property type="entry name" value="HisKA_3"/>
    <property type="match status" value="1"/>
</dbReference>
<dbReference type="InterPro" id="IPR050482">
    <property type="entry name" value="Sensor_HK_TwoCompSys"/>
</dbReference>
<evidence type="ECO:0000256" key="1">
    <source>
        <dbReference type="ARBA" id="ARBA00000085"/>
    </source>
</evidence>
<keyword evidence="5" id="KW-0547">Nucleotide-binding</keyword>
<evidence type="ECO:0000313" key="13">
    <source>
        <dbReference type="EMBL" id="GAA2117485.1"/>
    </source>
</evidence>
<evidence type="ECO:0000256" key="6">
    <source>
        <dbReference type="ARBA" id="ARBA00022777"/>
    </source>
</evidence>
<feature type="domain" description="DUF7134" evidence="12">
    <location>
        <begin position="15"/>
        <end position="139"/>
    </location>
</feature>
<evidence type="ECO:0000313" key="14">
    <source>
        <dbReference type="Proteomes" id="UP001500166"/>
    </source>
</evidence>
<evidence type="ECO:0000256" key="2">
    <source>
        <dbReference type="ARBA" id="ARBA00012438"/>
    </source>
</evidence>
<reference evidence="14" key="1">
    <citation type="journal article" date="2019" name="Int. J. Syst. Evol. Microbiol.">
        <title>The Global Catalogue of Microorganisms (GCM) 10K type strain sequencing project: providing services to taxonomists for standard genome sequencing and annotation.</title>
        <authorList>
            <consortium name="The Broad Institute Genomics Platform"/>
            <consortium name="The Broad Institute Genome Sequencing Center for Infectious Disease"/>
            <person name="Wu L."/>
            <person name="Ma J."/>
        </authorList>
    </citation>
    <scope>NUCLEOTIDE SEQUENCE [LARGE SCALE GENOMIC DNA]</scope>
    <source>
        <strain evidence="14">JCM 15914</strain>
    </source>
</reference>
<evidence type="ECO:0000256" key="5">
    <source>
        <dbReference type="ARBA" id="ARBA00022741"/>
    </source>
</evidence>
<accession>A0ABP5JFX3</accession>
<dbReference type="InterPro" id="IPR011712">
    <property type="entry name" value="Sig_transdc_His_kin_sub3_dim/P"/>
</dbReference>
<comment type="catalytic activity">
    <reaction evidence="1">
        <text>ATP + protein L-histidine = ADP + protein N-phospho-L-histidine.</text>
        <dbReference type="EC" id="2.7.13.3"/>
    </reaction>
</comment>
<name>A0ABP5JFX3_9MICC</name>